<evidence type="ECO:0000313" key="4">
    <source>
        <dbReference type="WBParaSite" id="TCNE_0000315701-mRNA-1"/>
    </source>
</evidence>
<proteinExistence type="predicted"/>
<sequence>MIACDRPSYECVRMLLFGMSDLLICSYREESSSCTRWSKREEIEFMRVLRSYGVKDDPSTIICWTRFRQLSPLLEKKSDSELMEQLYCVLWMCTKQLGNEMSTVDLQRAMKVEPISARKAQRLMHRMNMMRQIHDWADSLPDRTALPKLCSNEAMPNGWSVEQDDDLFAIIRPEEKTLLRRVAEIYTTLQTKKWNGAASIELLEDSGFLRHSTEYCGIRTYVFFNMINIIALKTMSFQEEPSEYIIEKVMSVKKNEKGPDTYFVKHKNKLVSSSFFATYPTLGLPSVS</sequence>
<keyword evidence="3" id="KW-1185">Reference proteome</keyword>
<dbReference type="PANTHER" id="PTHR46850:SF1">
    <property type="entry name" value="CHROMODOMAIN-HELICASE-DNA-BINDING PROTEIN 9"/>
    <property type="match status" value="1"/>
</dbReference>
<dbReference type="AlphaFoldDB" id="A0A183U3T7"/>
<evidence type="ECO:0000259" key="1">
    <source>
        <dbReference type="Pfam" id="PF23078"/>
    </source>
</evidence>
<feature type="domain" description="Chromodomain-helicase-DNA-binding protein 6-9 tri-helical" evidence="1">
    <location>
        <begin position="32"/>
        <end position="116"/>
    </location>
</feature>
<gene>
    <name evidence="2" type="ORF">TCNE_LOCUS3157</name>
</gene>
<reference evidence="4" key="1">
    <citation type="submission" date="2016-06" db="UniProtKB">
        <authorList>
            <consortium name="WormBaseParasite"/>
        </authorList>
    </citation>
    <scope>IDENTIFICATION</scope>
</reference>
<dbReference type="EMBL" id="UYWY01003792">
    <property type="protein sequence ID" value="VDM28874.1"/>
    <property type="molecule type" value="Genomic_DNA"/>
</dbReference>
<dbReference type="Proteomes" id="UP000050794">
    <property type="component" value="Unassembled WGS sequence"/>
</dbReference>
<evidence type="ECO:0000313" key="3">
    <source>
        <dbReference type="Proteomes" id="UP000050794"/>
    </source>
</evidence>
<dbReference type="InterPro" id="IPR051493">
    <property type="entry name" value="CHD"/>
</dbReference>
<dbReference type="InterPro" id="IPR056342">
    <property type="entry name" value="HTH_CHD6-9"/>
</dbReference>
<dbReference type="PANTHER" id="PTHR46850">
    <property type="entry name" value="CHROMODOMAIN-HELICASE-DNA-BINDING PROTEIN 9"/>
    <property type="match status" value="1"/>
</dbReference>
<name>A0A183U3T7_TOXCA</name>
<evidence type="ECO:0000313" key="2">
    <source>
        <dbReference type="EMBL" id="VDM28874.1"/>
    </source>
</evidence>
<dbReference type="Pfam" id="PF23078">
    <property type="entry name" value="HTH_CHD6-9"/>
    <property type="match status" value="1"/>
</dbReference>
<dbReference type="WBParaSite" id="TCNE_0000315701-mRNA-1">
    <property type="protein sequence ID" value="TCNE_0000315701-mRNA-1"/>
    <property type="gene ID" value="TCNE_0000315701"/>
</dbReference>
<reference evidence="2 3" key="2">
    <citation type="submission" date="2018-11" db="EMBL/GenBank/DDBJ databases">
        <authorList>
            <consortium name="Pathogen Informatics"/>
        </authorList>
    </citation>
    <scope>NUCLEOTIDE SEQUENCE [LARGE SCALE GENOMIC DNA]</scope>
</reference>
<accession>A0A183U3T7</accession>
<protein>
    <submittedName>
        <fullName evidence="4">CDAN1-interacting nuclease 1</fullName>
    </submittedName>
</protein>
<organism evidence="3 4">
    <name type="scientific">Toxocara canis</name>
    <name type="common">Canine roundworm</name>
    <dbReference type="NCBI Taxonomy" id="6265"/>
    <lineage>
        <taxon>Eukaryota</taxon>
        <taxon>Metazoa</taxon>
        <taxon>Ecdysozoa</taxon>
        <taxon>Nematoda</taxon>
        <taxon>Chromadorea</taxon>
        <taxon>Rhabditida</taxon>
        <taxon>Spirurina</taxon>
        <taxon>Ascaridomorpha</taxon>
        <taxon>Ascaridoidea</taxon>
        <taxon>Toxocaridae</taxon>
        <taxon>Toxocara</taxon>
    </lineage>
</organism>